<evidence type="ECO:0000313" key="9">
    <source>
        <dbReference type="EMBL" id="WBW73315.1"/>
    </source>
</evidence>
<evidence type="ECO:0000313" key="10">
    <source>
        <dbReference type="Proteomes" id="UP001212411"/>
    </source>
</evidence>
<evidence type="ECO:0000256" key="8">
    <source>
        <dbReference type="SAM" id="Phobius"/>
    </source>
</evidence>
<keyword evidence="6 8" id="KW-0472">Membrane</keyword>
<dbReference type="GO" id="GO:0006888">
    <property type="term" value="P:endoplasmic reticulum to Golgi vesicle-mediated transport"/>
    <property type="evidence" value="ECO:0007669"/>
    <property type="project" value="TreeGrafter"/>
</dbReference>
<evidence type="ECO:0000256" key="7">
    <source>
        <dbReference type="ARBA" id="ARBA00024203"/>
    </source>
</evidence>
<name>A0AAE9WCG8_9SCHI</name>
<keyword evidence="4" id="KW-0653">Protein transport</keyword>
<dbReference type="RefSeq" id="XP_056037558.1">
    <property type="nucleotide sequence ID" value="XM_056181647.1"/>
</dbReference>
<evidence type="ECO:0000256" key="4">
    <source>
        <dbReference type="ARBA" id="ARBA00022927"/>
    </source>
</evidence>
<reference evidence="9 10" key="1">
    <citation type="journal article" date="2023" name="G3 (Bethesda)">
        <title>A high-quality reference genome for the fission yeast Schizosaccharomyces osmophilus.</title>
        <authorList>
            <person name="Jia G.S."/>
            <person name="Zhang W.C."/>
            <person name="Liang Y."/>
            <person name="Liu X.H."/>
            <person name="Rhind N."/>
            <person name="Pidoux A."/>
            <person name="Brysch-Herzberg M."/>
            <person name="Du L.L."/>
        </authorList>
    </citation>
    <scope>NUCLEOTIDE SEQUENCE [LARGE SCALE GENOMIC DNA]</scope>
    <source>
        <strain evidence="9 10">CBS 15793</strain>
    </source>
</reference>
<comment type="subcellular location">
    <subcellularLocation>
        <location evidence="1">Membrane</location>
    </subcellularLocation>
</comment>
<evidence type="ECO:0000256" key="5">
    <source>
        <dbReference type="ARBA" id="ARBA00022989"/>
    </source>
</evidence>
<evidence type="ECO:0000256" key="2">
    <source>
        <dbReference type="ARBA" id="ARBA00022448"/>
    </source>
</evidence>
<dbReference type="KEGG" id="som:SOMG_02856"/>
<dbReference type="GO" id="GO:0005789">
    <property type="term" value="C:endoplasmic reticulum membrane"/>
    <property type="evidence" value="ECO:0007669"/>
    <property type="project" value="TreeGrafter"/>
</dbReference>
<keyword evidence="5 8" id="KW-1133">Transmembrane helix</keyword>
<dbReference type="Pfam" id="PF08571">
    <property type="entry name" value="Yos1"/>
    <property type="match status" value="1"/>
</dbReference>
<evidence type="ECO:0000256" key="1">
    <source>
        <dbReference type="ARBA" id="ARBA00004370"/>
    </source>
</evidence>
<dbReference type="InterPro" id="IPR013880">
    <property type="entry name" value="Yos1"/>
</dbReference>
<dbReference type="GO" id="GO:0000139">
    <property type="term" value="C:Golgi membrane"/>
    <property type="evidence" value="ECO:0007669"/>
    <property type="project" value="TreeGrafter"/>
</dbReference>
<evidence type="ECO:0000256" key="6">
    <source>
        <dbReference type="ARBA" id="ARBA00023136"/>
    </source>
</evidence>
<protein>
    <submittedName>
        <fullName evidence="9">ER to Golgi transport protein Yos1</fullName>
    </submittedName>
</protein>
<gene>
    <name evidence="9" type="primary">yos1</name>
    <name evidence="9" type="ORF">SOMG_02856</name>
</gene>
<feature type="transmembrane region" description="Helical" evidence="8">
    <location>
        <begin position="6"/>
        <end position="24"/>
    </location>
</feature>
<dbReference type="EMBL" id="CP115612">
    <property type="protein sequence ID" value="WBW73315.1"/>
    <property type="molecule type" value="Genomic_DNA"/>
</dbReference>
<evidence type="ECO:0000256" key="3">
    <source>
        <dbReference type="ARBA" id="ARBA00022692"/>
    </source>
</evidence>
<dbReference type="Proteomes" id="UP001212411">
    <property type="component" value="Chromosome 2"/>
</dbReference>
<comment type="similarity">
    <text evidence="7">Belongs to the YOS1 family.</text>
</comment>
<dbReference type="PANTHER" id="PTHR15858">
    <property type="entry name" value="IMMEDIATE EARLY RESPONSE 3-INTERACTING PROTEIN 1"/>
    <property type="match status" value="1"/>
</dbReference>
<dbReference type="GO" id="GO:0030134">
    <property type="term" value="C:COPII-coated ER to Golgi transport vesicle"/>
    <property type="evidence" value="ECO:0007669"/>
    <property type="project" value="TreeGrafter"/>
</dbReference>
<keyword evidence="10" id="KW-1185">Reference proteome</keyword>
<accession>A0AAE9WCG8</accession>
<feature type="transmembrane region" description="Helical" evidence="8">
    <location>
        <begin position="60"/>
        <end position="82"/>
    </location>
</feature>
<keyword evidence="2" id="KW-0813">Transport</keyword>
<dbReference type="GeneID" id="80876336"/>
<sequence length="84" mass="9407">MGLLFGFGNILYIILLLLNAVAILSEDRFLGRLGWSQNTSYGFGEPQDTIKSRILHLIRAIRTVMTFPLIAINTVVIIYNLILG</sequence>
<dbReference type="GO" id="GO:0015031">
    <property type="term" value="P:protein transport"/>
    <property type="evidence" value="ECO:0007669"/>
    <property type="project" value="UniProtKB-KW"/>
</dbReference>
<dbReference type="AlphaFoldDB" id="A0AAE9WCG8"/>
<keyword evidence="3 8" id="KW-0812">Transmembrane</keyword>
<organism evidence="9 10">
    <name type="scientific">Schizosaccharomyces osmophilus</name>
    <dbReference type="NCBI Taxonomy" id="2545709"/>
    <lineage>
        <taxon>Eukaryota</taxon>
        <taxon>Fungi</taxon>
        <taxon>Dikarya</taxon>
        <taxon>Ascomycota</taxon>
        <taxon>Taphrinomycotina</taxon>
        <taxon>Schizosaccharomycetes</taxon>
        <taxon>Schizosaccharomycetales</taxon>
        <taxon>Schizosaccharomycetaceae</taxon>
        <taxon>Schizosaccharomyces</taxon>
    </lineage>
</organism>
<proteinExistence type="inferred from homology"/>
<dbReference type="PANTHER" id="PTHR15858:SF0">
    <property type="entry name" value="IMMEDIATE EARLY RESPONSE 3-INTERACTING PROTEIN 1"/>
    <property type="match status" value="1"/>
</dbReference>